<evidence type="ECO:0000259" key="4">
    <source>
        <dbReference type="PROSITE" id="PS50837"/>
    </source>
</evidence>
<dbReference type="EMBL" id="LN649231">
    <property type="protein sequence ID" value="CEI70813.1"/>
    <property type="molecule type" value="Genomic_DNA"/>
</dbReference>
<evidence type="ECO:0000256" key="1">
    <source>
        <dbReference type="ARBA" id="ARBA00022737"/>
    </source>
</evidence>
<dbReference type="PANTHER" id="PTHR10039">
    <property type="entry name" value="AMELOGENIN"/>
    <property type="match status" value="1"/>
</dbReference>
<keyword evidence="1" id="KW-0677">Repeat</keyword>
<feature type="region of interest" description="Disordered" evidence="3">
    <location>
        <begin position="1"/>
        <end position="47"/>
    </location>
</feature>
<evidence type="ECO:0000256" key="2">
    <source>
        <dbReference type="PROSITE-ProRule" id="PRU00023"/>
    </source>
</evidence>
<protein>
    <recommendedName>
        <fullName evidence="4">NACHT domain-containing protein</fullName>
    </recommendedName>
</protein>
<dbReference type="SUPFAM" id="SSF48403">
    <property type="entry name" value="Ankyrin repeat"/>
    <property type="match status" value="1"/>
</dbReference>
<dbReference type="Gene3D" id="3.40.50.300">
    <property type="entry name" value="P-loop containing nucleotide triphosphate hydrolases"/>
    <property type="match status" value="1"/>
</dbReference>
<dbReference type="Proteomes" id="UP000245910">
    <property type="component" value="Chromosome III"/>
</dbReference>
<evidence type="ECO:0000313" key="6">
    <source>
        <dbReference type="Proteomes" id="UP000245910"/>
    </source>
</evidence>
<reference evidence="6" key="1">
    <citation type="submission" date="2014-10" db="EMBL/GenBank/DDBJ databases">
        <authorList>
            <person name="King R."/>
        </authorList>
    </citation>
    <scope>NUCLEOTIDE SEQUENCE [LARGE SCALE GENOMIC DNA]</scope>
    <source>
        <strain evidence="6">A3/5</strain>
    </source>
</reference>
<dbReference type="PROSITE" id="PS50297">
    <property type="entry name" value="ANK_REP_REGION"/>
    <property type="match status" value="3"/>
</dbReference>
<dbReference type="STRING" id="56646.A0A2L2TQB8"/>
<keyword evidence="6" id="KW-1185">Reference proteome</keyword>
<dbReference type="PROSITE" id="PS50088">
    <property type="entry name" value="ANK_REPEAT"/>
    <property type="match status" value="3"/>
</dbReference>
<dbReference type="InterPro" id="IPR056125">
    <property type="entry name" value="DUF7708"/>
</dbReference>
<organism evidence="5 6">
    <name type="scientific">Fusarium venenatum</name>
    <dbReference type="NCBI Taxonomy" id="56646"/>
    <lineage>
        <taxon>Eukaryota</taxon>
        <taxon>Fungi</taxon>
        <taxon>Dikarya</taxon>
        <taxon>Ascomycota</taxon>
        <taxon>Pezizomycotina</taxon>
        <taxon>Sordariomycetes</taxon>
        <taxon>Hypocreomycetidae</taxon>
        <taxon>Hypocreales</taxon>
        <taxon>Nectriaceae</taxon>
        <taxon>Fusarium</taxon>
    </lineage>
</organism>
<keyword evidence="2" id="KW-0040">ANK repeat</keyword>
<dbReference type="PROSITE" id="PS50837">
    <property type="entry name" value="NACHT"/>
    <property type="match status" value="1"/>
</dbReference>
<proteinExistence type="predicted"/>
<dbReference type="Pfam" id="PF24809">
    <property type="entry name" value="DUF7708"/>
    <property type="match status" value="1"/>
</dbReference>
<accession>A0A2L2TQB8</accession>
<dbReference type="InterPro" id="IPR056884">
    <property type="entry name" value="NPHP3-like_N"/>
</dbReference>
<dbReference type="SUPFAM" id="SSF52540">
    <property type="entry name" value="P-loop containing nucleoside triphosphate hydrolases"/>
    <property type="match status" value="1"/>
</dbReference>
<feature type="repeat" description="ANK" evidence="2">
    <location>
        <begin position="1086"/>
        <end position="1118"/>
    </location>
</feature>
<dbReference type="PANTHER" id="PTHR10039:SF16">
    <property type="entry name" value="GPI INOSITOL-DEACYLASE"/>
    <property type="match status" value="1"/>
</dbReference>
<dbReference type="SMART" id="SM00248">
    <property type="entry name" value="ANK"/>
    <property type="match status" value="7"/>
</dbReference>
<feature type="compositionally biased region" description="Polar residues" evidence="3">
    <location>
        <begin position="37"/>
        <end position="47"/>
    </location>
</feature>
<dbReference type="InterPro" id="IPR027417">
    <property type="entry name" value="P-loop_NTPase"/>
</dbReference>
<dbReference type="Gene3D" id="1.25.40.20">
    <property type="entry name" value="Ankyrin repeat-containing domain"/>
    <property type="match status" value="2"/>
</dbReference>
<feature type="repeat" description="ANK" evidence="2">
    <location>
        <begin position="1399"/>
        <end position="1433"/>
    </location>
</feature>
<feature type="domain" description="NACHT" evidence="4">
    <location>
        <begin position="404"/>
        <end position="558"/>
    </location>
</feature>
<evidence type="ECO:0000313" key="5">
    <source>
        <dbReference type="EMBL" id="CEI70813.1"/>
    </source>
</evidence>
<name>A0A2L2TQB8_9HYPO</name>
<feature type="compositionally biased region" description="Low complexity" evidence="3">
    <location>
        <begin position="25"/>
        <end position="36"/>
    </location>
</feature>
<sequence length="1516" mass="169834">MPAIKTSSTDKVKRWFRKRSRSDDSSSATKDAPSDSNISLRSAVTEDSGSSAETASWALNETYIDTASPASPIRGTESVMKYESAVLKEQSTCHQEDHPWKKALSYLSDDDRVLIGSIDTHDNGDKAFADVQDLISKKQKIWEEKAWKITFGGRRIVLRDVLAKIASWLDSFKAIGDLVLQIDPIHAGIPWTAIRLVLSAVIADNEQMGLVIIGLEQVICIITRCSIYQQLYLENVEQITEKQALAVRQLSEAMAHLYAKTFFFLVYYIRLLDLNSVVRTLKSFCHPSEIAEKLKEVGNLETRVTTEANVCQGTIAQSAFQRIDENSQDTRQSLRDIASLFDGEMLQLWKHLNEDERCKILQWVSDIPYESDHYIARKGRVDGTGEWLIDHEIYTKWHQSSWSTLLWLNGIPGAGKTKLSSRVVDDLLARLPESAEENSGFAYFYCDRNRPDHNEPVAIMRSIIRQLCTPRDSQSIESCVENQYLKRKIKGFSSDRLVAEECKQLLVELVAGYRCVYIVVDGLDECDRGTRHILMDLLDEIIIKFEQSIKVYIASRTDQDLRKRYPEGTHLEVTANDNQADIEKFVLSKLDQSEFCRTKLSQKLRNKILSTFQHKSQGMFQWATLHIGELIQLERNADIAKYLDGLPKGLEAAYDKIYAQISNQTGSKRNIAFAAFQIVMVSQRPLHPFELAIAAAQDPSHEFILDKDVDIGYVLEACQNLLVVSDGSQERNVLTVPIAETNLQGYLKEEIKVTRSSASIAVWENVIGVTKDSICRFAHLSVQEYLETRHLSSIEAHAMMAGICLRTLLCLSLPDKLQNGKEISNSDYEDNWTESLILRVSQFKKRNIVKIIPIEGEYRQNTTAASFPPSSNTETIQEVFINNKRSVVLDSPQAVYDKVSTSSALPLAENLEETEKAWAEVNGLRKRKSSVLQFGPPPFECYVEHVDYHIHDGEVETCLCQTFEPFLEDFEGSPLETWTIYCSTFLSDHLAAIRDCNGPGIGSTLLGLITQFLGTPSDSTTSYRAWIRLAQNTIVLDDPDPSYATMKNVVRPYTSPALGCIVLGVHEVLNDWLDRGKLDPGGRNLQGDSLLDLAVRCYHTDVCKVLLKHGADPNLPHPSTLTSLGVAVRHGDTDLVHVLVDGGADLCTSIVPIGERKVGWRGLSAPQCDTPVHEAVKTGNADLVKAIIDGAKSTSYHGRPIRLGEALNQAAVAGREDLAALLLFYDGNQDGDRQVMIHNALDHVPKDESGINIMKYLMGLLKRRTHGSLLHTAIAEGRWTFAEALITTGVGINTPRDDLYRETPLHSVFRQLCGDESAKVRKLIDWGANVNARDIHGNTPLALAMMTKIFDKKKDDDREDKYQDDNDTTIDEPILDTSRLEAIRYLLQRGANTNEMNRNGMSLLGIACVHAIVTPEVIEMLLDHGADVNAIQGHGEVSMSPLDILHLHETPSDIDKVLLVDAQLVIVKQMLEKHGARHILAVDYENWDIQTKISWIQDHRTGLFDVANVGRIFSGC</sequence>
<dbReference type="InterPro" id="IPR036770">
    <property type="entry name" value="Ankyrin_rpt-contain_sf"/>
</dbReference>
<evidence type="ECO:0000256" key="3">
    <source>
        <dbReference type="SAM" id="MobiDB-lite"/>
    </source>
</evidence>
<feature type="repeat" description="ANK" evidence="2">
    <location>
        <begin position="1119"/>
        <end position="1146"/>
    </location>
</feature>
<dbReference type="Pfam" id="PF24883">
    <property type="entry name" value="NPHP3_N"/>
    <property type="match status" value="1"/>
</dbReference>
<dbReference type="Pfam" id="PF00023">
    <property type="entry name" value="Ank"/>
    <property type="match status" value="1"/>
</dbReference>
<dbReference type="InterPro" id="IPR002110">
    <property type="entry name" value="Ankyrin_rpt"/>
</dbReference>
<dbReference type="InterPro" id="IPR007111">
    <property type="entry name" value="NACHT_NTPase"/>
</dbReference>